<proteinExistence type="predicted"/>
<dbReference type="EMBL" id="AUYC01000001">
    <property type="protein sequence ID" value="KZN68650.1"/>
    <property type="molecule type" value="Genomic_DNA"/>
</dbReference>
<evidence type="ECO:0000313" key="2">
    <source>
        <dbReference type="Proteomes" id="UP000076486"/>
    </source>
</evidence>
<protein>
    <submittedName>
        <fullName evidence="1">Uncharacterized protein</fullName>
    </submittedName>
</protein>
<accession>A0A162B9H0</accession>
<reference evidence="1 2" key="1">
    <citation type="submission" date="2013-07" db="EMBL/GenBank/DDBJ databases">
        <title>Comparative Genomic and Metabolomic Analysis of Twelve Strains of Pseudoalteromonas luteoviolacea.</title>
        <authorList>
            <person name="Vynne N.G."/>
            <person name="Mansson M."/>
            <person name="Gram L."/>
        </authorList>
    </citation>
    <scope>NUCLEOTIDE SEQUENCE [LARGE SCALE GENOMIC DNA]</scope>
    <source>
        <strain evidence="1 2">CPMOR-1</strain>
    </source>
</reference>
<gene>
    <name evidence="1" type="ORF">N473_00240</name>
</gene>
<name>A0A162B9H0_9GAMM</name>
<dbReference type="AlphaFoldDB" id="A0A162B9H0"/>
<dbReference type="Proteomes" id="UP000076486">
    <property type="component" value="Unassembled WGS sequence"/>
</dbReference>
<sequence length="30" mass="3558">MLYEKEREFLQSKLNTGGYNGNTVVSWTYE</sequence>
<evidence type="ECO:0000313" key="1">
    <source>
        <dbReference type="EMBL" id="KZN68650.1"/>
    </source>
</evidence>
<comment type="caution">
    <text evidence="1">The sequence shown here is derived from an EMBL/GenBank/DDBJ whole genome shotgun (WGS) entry which is preliminary data.</text>
</comment>
<organism evidence="1 2">
    <name type="scientific">Pseudoalteromonas luteoviolacea CPMOR-1</name>
    <dbReference type="NCBI Taxonomy" id="1365248"/>
    <lineage>
        <taxon>Bacteria</taxon>
        <taxon>Pseudomonadati</taxon>
        <taxon>Pseudomonadota</taxon>
        <taxon>Gammaproteobacteria</taxon>
        <taxon>Alteromonadales</taxon>
        <taxon>Pseudoalteromonadaceae</taxon>
        <taxon>Pseudoalteromonas</taxon>
    </lineage>
</organism>